<dbReference type="SUPFAM" id="SSF56784">
    <property type="entry name" value="HAD-like"/>
    <property type="match status" value="1"/>
</dbReference>
<dbReference type="InterPro" id="IPR023214">
    <property type="entry name" value="HAD_sf"/>
</dbReference>
<dbReference type="EMBL" id="CP001843">
    <property type="protein sequence ID" value="AEF86136.1"/>
    <property type="molecule type" value="Genomic_DNA"/>
</dbReference>
<evidence type="ECO:0000256" key="1">
    <source>
        <dbReference type="ARBA" id="ARBA00022801"/>
    </source>
</evidence>
<evidence type="ECO:0000313" key="3">
    <source>
        <dbReference type="Proteomes" id="UP000009223"/>
    </source>
</evidence>
<reference evidence="2 3" key="2">
    <citation type="journal article" date="2011" name="ISME J.">
        <title>RNA-seq reveals cooperative metabolic interactions between two termite-gut spirochete species in co-culture.</title>
        <authorList>
            <person name="Rosenthal A.Z."/>
            <person name="Matson E.G."/>
            <person name="Eldar A."/>
            <person name="Leadbetter J.R."/>
        </authorList>
    </citation>
    <scope>NUCLEOTIDE SEQUENCE [LARGE SCALE GENOMIC DNA]</scope>
    <source>
        <strain evidence="3">ATCC BAA-887 / DSM 12427 / ZAS-2</strain>
    </source>
</reference>
<accession>F5YHP8</accession>
<evidence type="ECO:0000313" key="2">
    <source>
        <dbReference type="EMBL" id="AEF86136.1"/>
    </source>
</evidence>
<dbReference type="KEGG" id="tpi:TREPR_1028"/>
<sequence>MSKIHGVAFDLDGTFYPNYRFYVRLLPFILKEYRYLWAFGKARNALRAEFREGEFYDLQARLMGDRLKQDWMAIRERTERIIYRGWEPLFKKVKLYPHVRETLGVFKESGLTLGLLSDFPPVLKLEYLGLDSFWDAVICSEHTNRLKPDQTPFLELARQMNLPPEQILYVGNSVPYDIVGSKQAGMKAALIATNPLKSLLNRSKADFVFSDYRQLRSFVLG</sequence>
<dbReference type="Gene3D" id="1.10.150.520">
    <property type="match status" value="1"/>
</dbReference>
<dbReference type="SFLD" id="SFLDS00003">
    <property type="entry name" value="Haloacid_Dehalogenase"/>
    <property type="match status" value="1"/>
</dbReference>
<protein>
    <submittedName>
        <fullName evidence="2">Phosphoglycolate phosphatase</fullName>
    </submittedName>
</protein>
<keyword evidence="1" id="KW-0378">Hydrolase</keyword>
<dbReference type="Proteomes" id="UP000009223">
    <property type="component" value="Chromosome"/>
</dbReference>
<dbReference type="InterPro" id="IPR051540">
    <property type="entry name" value="S-2-haloacid_dehalogenase"/>
</dbReference>
<dbReference type="GO" id="GO:0016787">
    <property type="term" value="F:hydrolase activity"/>
    <property type="evidence" value="ECO:0007669"/>
    <property type="project" value="UniProtKB-KW"/>
</dbReference>
<dbReference type="Pfam" id="PF00702">
    <property type="entry name" value="Hydrolase"/>
    <property type="match status" value="1"/>
</dbReference>
<dbReference type="RefSeq" id="WP_015709037.1">
    <property type="nucleotide sequence ID" value="NC_015578.1"/>
</dbReference>
<organism evidence="2 3">
    <name type="scientific">Treponema primitia (strain ATCC BAA-887 / DSM 12427 / ZAS-2)</name>
    <dbReference type="NCBI Taxonomy" id="545694"/>
    <lineage>
        <taxon>Bacteria</taxon>
        <taxon>Pseudomonadati</taxon>
        <taxon>Spirochaetota</taxon>
        <taxon>Spirochaetia</taxon>
        <taxon>Spirochaetales</taxon>
        <taxon>Treponemataceae</taxon>
        <taxon>Treponema</taxon>
    </lineage>
</organism>
<dbReference type="OrthoDB" id="9794086at2"/>
<dbReference type="eggNOG" id="COG0546">
    <property type="taxonomic scope" value="Bacteria"/>
</dbReference>
<proteinExistence type="predicted"/>
<keyword evidence="3" id="KW-1185">Reference proteome</keyword>
<reference evidence="3" key="1">
    <citation type="submission" date="2009-12" db="EMBL/GenBank/DDBJ databases">
        <title>Complete sequence of Treponema primitia strain ZAS-2.</title>
        <authorList>
            <person name="Tetu S.G."/>
            <person name="Matson E."/>
            <person name="Ren Q."/>
            <person name="Seshadri R."/>
            <person name="Elbourne L."/>
            <person name="Hassan K.A."/>
            <person name="Durkin A."/>
            <person name="Radune D."/>
            <person name="Mohamoud Y."/>
            <person name="Shay R."/>
            <person name="Jin S."/>
            <person name="Zhang X."/>
            <person name="Lucey K."/>
            <person name="Ballor N.R."/>
            <person name="Ottesen E."/>
            <person name="Rosenthal R."/>
            <person name="Allen A."/>
            <person name="Leadbetter J.R."/>
            <person name="Paulsen I.T."/>
        </authorList>
    </citation>
    <scope>NUCLEOTIDE SEQUENCE [LARGE SCALE GENOMIC DNA]</scope>
    <source>
        <strain evidence="3">ATCC BAA-887 / DSM 12427 / ZAS-2</strain>
    </source>
</reference>
<dbReference type="PANTHER" id="PTHR43316">
    <property type="entry name" value="HYDROLASE, HALOACID DELAHOGENASE-RELATED"/>
    <property type="match status" value="1"/>
</dbReference>
<dbReference type="InterPro" id="IPR036412">
    <property type="entry name" value="HAD-like_sf"/>
</dbReference>
<dbReference type="SFLD" id="SFLDG01129">
    <property type="entry name" value="C1.5:_HAD__Beta-PGM__Phosphata"/>
    <property type="match status" value="1"/>
</dbReference>
<gene>
    <name evidence="2" type="ordered locus">TREPR_1028</name>
</gene>
<name>F5YHP8_TREPZ</name>
<dbReference type="Gene3D" id="3.40.50.1000">
    <property type="entry name" value="HAD superfamily/HAD-like"/>
    <property type="match status" value="1"/>
</dbReference>
<dbReference type="STRING" id="545694.TREPR_1028"/>
<dbReference type="HOGENOM" id="CLU_045011_8_3_12"/>
<dbReference type="AlphaFoldDB" id="F5YHP8"/>